<dbReference type="RefSeq" id="WP_160911550.1">
    <property type="nucleotide sequence ID" value="NZ_WMEZ01000001.1"/>
</dbReference>
<dbReference type="OrthoDB" id="9921515at2"/>
<comment type="caution">
    <text evidence="1">The sequence shown here is derived from an EMBL/GenBank/DDBJ whole genome shotgun (WGS) entry which is preliminary data.</text>
</comment>
<gene>
    <name evidence="1" type="ORF">GLV98_01910</name>
</gene>
<reference evidence="1 2" key="1">
    <citation type="submission" date="2019-11" db="EMBL/GenBank/DDBJ databases">
        <title>Genome sequences of 17 halophilic strains isolated from different environments.</title>
        <authorList>
            <person name="Furrow R.E."/>
        </authorList>
    </citation>
    <scope>NUCLEOTIDE SEQUENCE [LARGE SCALE GENOMIC DNA]</scope>
    <source>
        <strain evidence="1 2">22505_10_Sand</strain>
    </source>
</reference>
<name>A0A845DXZ2_9BACI</name>
<dbReference type="EMBL" id="WMEZ01000001">
    <property type="protein sequence ID" value="MYL48215.1"/>
    <property type="molecule type" value="Genomic_DNA"/>
</dbReference>
<sequence>MNLQIRDQDLQVLKSWTGESIQGLQSDFFHMYLDDFKNQSFTTSETLVLMNTPNRYLVFEIESDLAPDFEDIWQIIINEKQTPGPLPYERCSGSAQATRSSGLSVFSDIESIIIYQKFIESFYFDYALVFTMKNGERFCMAGDTFRFWISFNQERIEEKLAGCSVRLKYEA</sequence>
<dbReference type="AlphaFoldDB" id="A0A845DXZ2"/>
<protein>
    <submittedName>
        <fullName evidence="1">Uncharacterized protein</fullName>
    </submittedName>
</protein>
<evidence type="ECO:0000313" key="1">
    <source>
        <dbReference type="EMBL" id="MYL48215.1"/>
    </source>
</evidence>
<organism evidence="1 2">
    <name type="scientific">Halobacillus litoralis</name>
    <dbReference type="NCBI Taxonomy" id="45668"/>
    <lineage>
        <taxon>Bacteria</taxon>
        <taxon>Bacillati</taxon>
        <taxon>Bacillota</taxon>
        <taxon>Bacilli</taxon>
        <taxon>Bacillales</taxon>
        <taxon>Bacillaceae</taxon>
        <taxon>Halobacillus</taxon>
    </lineage>
</organism>
<accession>A0A845DXZ2</accession>
<proteinExistence type="predicted"/>
<evidence type="ECO:0000313" key="2">
    <source>
        <dbReference type="Proteomes" id="UP000447393"/>
    </source>
</evidence>
<dbReference type="Proteomes" id="UP000447393">
    <property type="component" value="Unassembled WGS sequence"/>
</dbReference>